<dbReference type="InterPro" id="IPR051703">
    <property type="entry name" value="NF-kappa-B_Signaling_Reg"/>
</dbReference>
<dbReference type="PANTHER" id="PTHR46609">
    <property type="entry name" value="EXONUCLEASE, PHAGE-TYPE/RECB, C-TERMINAL DOMAIN-CONTAINING PROTEIN"/>
    <property type="match status" value="1"/>
</dbReference>
<evidence type="ECO:0000259" key="1">
    <source>
        <dbReference type="Pfam" id="PF09588"/>
    </source>
</evidence>
<sequence length="469" mass="55354">MLITNIINDSLEKINEYLKTNKKIAHKDIIKISKTIYDDLSKSHKSIVSFDLLYSIVNKLFKSKYKIVNSELDLQFLREHEVLFPKVKTPKEYKKLQEQFDKLKNLPQPEQRTKEWFDYRHNRITASDTASAIDENPYEPVESFILKKCDPEHKFLDNANVYHGKKYEPIATLIYEHIYNSKVTEFGALPSDKYQILGASPDGICSNQTLDYKFSKMLGKMLEIKCTVMRQIYTSGKIAGHICPFYYYCQVQQQLECCDLDKCDFWQCKISEYKNRTAYFVDDCNNTVHTIGTNSEKVEIDNSIKKGIILKFLPKVWTPEFDGDLIEWKSKFLYPPKLNMDEIEYDNWVVNTLSNWQTTYPELASQYYFEKVVYWKLEASHNVVIDRDVKFFQNILPILNDTWSKVLYYRQNISKLSELREIIKARTKFQKFNTKININNDLVDKKVLFLNSPVKNLEINSFDDGEFLD</sequence>
<organism evidence="2">
    <name type="scientific">viral metagenome</name>
    <dbReference type="NCBI Taxonomy" id="1070528"/>
    <lineage>
        <taxon>unclassified sequences</taxon>
        <taxon>metagenomes</taxon>
        <taxon>organismal metagenomes</taxon>
    </lineage>
</organism>
<dbReference type="NCBIfam" id="TIGR03033">
    <property type="entry name" value="phage_rel_nuc"/>
    <property type="match status" value="1"/>
</dbReference>
<accession>A0A6C0DA59</accession>
<dbReference type="InterPro" id="IPR011604">
    <property type="entry name" value="PDDEXK-like_dom_sf"/>
</dbReference>
<dbReference type="EMBL" id="MN739566">
    <property type="protein sequence ID" value="QHT13341.1"/>
    <property type="molecule type" value="Genomic_DNA"/>
</dbReference>
<dbReference type="PANTHER" id="PTHR46609:SF6">
    <property type="entry name" value="EXONUCLEASE, PHAGE-TYPE_RECB, C-TERMINAL DOMAIN-CONTAINING PROTEIN-RELATED"/>
    <property type="match status" value="1"/>
</dbReference>
<dbReference type="Pfam" id="PF09588">
    <property type="entry name" value="YqaJ"/>
    <property type="match status" value="1"/>
</dbReference>
<feature type="domain" description="YqaJ viral recombinase" evidence="1">
    <location>
        <begin position="115"/>
        <end position="259"/>
    </location>
</feature>
<reference evidence="2" key="1">
    <citation type="journal article" date="2020" name="Nature">
        <title>Giant virus diversity and host interactions through global metagenomics.</title>
        <authorList>
            <person name="Schulz F."/>
            <person name="Roux S."/>
            <person name="Paez-Espino D."/>
            <person name="Jungbluth S."/>
            <person name="Walsh D.A."/>
            <person name="Denef V.J."/>
            <person name="McMahon K.D."/>
            <person name="Konstantinidis K.T."/>
            <person name="Eloe-Fadrosh E.A."/>
            <person name="Kyrpides N.C."/>
            <person name="Woyke T."/>
        </authorList>
    </citation>
    <scope>NUCLEOTIDE SEQUENCE</scope>
    <source>
        <strain evidence="2">GVMAG-M-3300023174-131</strain>
    </source>
</reference>
<name>A0A6C0DA59_9ZZZZ</name>
<dbReference type="SUPFAM" id="SSF52980">
    <property type="entry name" value="Restriction endonuclease-like"/>
    <property type="match status" value="1"/>
</dbReference>
<dbReference type="InterPro" id="IPR019080">
    <property type="entry name" value="YqaJ_viral_recombinase"/>
</dbReference>
<dbReference type="Gene3D" id="3.90.320.10">
    <property type="match status" value="1"/>
</dbReference>
<protein>
    <recommendedName>
        <fullName evidence="1">YqaJ viral recombinase domain-containing protein</fullName>
    </recommendedName>
</protein>
<dbReference type="InterPro" id="IPR011335">
    <property type="entry name" value="Restrct_endonuc-II-like"/>
</dbReference>
<dbReference type="InterPro" id="IPR017482">
    <property type="entry name" value="Lambda-type_endonuclease"/>
</dbReference>
<dbReference type="AlphaFoldDB" id="A0A6C0DA59"/>
<dbReference type="CDD" id="cd22343">
    <property type="entry name" value="PDDEXK_lambda_exonuclease-like"/>
    <property type="match status" value="1"/>
</dbReference>
<evidence type="ECO:0000313" key="2">
    <source>
        <dbReference type="EMBL" id="QHT13341.1"/>
    </source>
</evidence>
<proteinExistence type="predicted"/>